<reference evidence="2" key="1">
    <citation type="submission" date="2021-03" db="EMBL/GenBank/DDBJ databases">
        <title>Pengzhenrongella sicca gen. nov., sp. nov., a new member of suborder Micrococcineae isolated from High-Arctic tundra soil.</title>
        <authorList>
            <person name="Peng F."/>
        </authorList>
    </citation>
    <scope>NUCLEOTIDE SEQUENCE</scope>
    <source>
        <strain evidence="2">LRZ-2</strain>
    </source>
</reference>
<sequence length="131" mass="12797">MTVFVVIVVVGILLLAGLVADGGAKLRATQRADAVAAEAARAGGQVIDQPDAIADGTVVVDRQGAATAAQAYLAANNVSGTVVPGPDRSTLVVTVAGSSPTAFLGLIGIESLPVTGQASITLVHGVSRGGP</sequence>
<evidence type="ECO:0000313" key="2">
    <source>
        <dbReference type="EMBL" id="QTE30047.1"/>
    </source>
</evidence>
<dbReference type="AlphaFoldDB" id="A0A8A4ZHQ3"/>
<dbReference type="KEGG" id="psic:J4E96_03210"/>
<accession>A0A8A4ZHQ3</accession>
<dbReference type="RefSeq" id="WP_264466180.1">
    <property type="nucleotide sequence ID" value="NZ_CP071868.1"/>
</dbReference>
<feature type="domain" description="Putative Flp pilus-assembly TadG-like N-terminal" evidence="1">
    <location>
        <begin position="1"/>
        <end position="45"/>
    </location>
</feature>
<dbReference type="InterPro" id="IPR028087">
    <property type="entry name" value="Tad_N"/>
</dbReference>
<proteinExistence type="predicted"/>
<dbReference type="Pfam" id="PF13400">
    <property type="entry name" value="Tad"/>
    <property type="match status" value="1"/>
</dbReference>
<protein>
    <submittedName>
        <fullName evidence="2">Pilus assembly protein</fullName>
    </submittedName>
</protein>
<organism evidence="2 3">
    <name type="scientific">Pengzhenrongella sicca</name>
    <dbReference type="NCBI Taxonomy" id="2819238"/>
    <lineage>
        <taxon>Bacteria</taxon>
        <taxon>Bacillati</taxon>
        <taxon>Actinomycetota</taxon>
        <taxon>Actinomycetes</taxon>
        <taxon>Micrococcales</taxon>
        <taxon>Pengzhenrongella</taxon>
    </lineage>
</organism>
<dbReference type="EMBL" id="CP071868">
    <property type="protein sequence ID" value="QTE30047.1"/>
    <property type="molecule type" value="Genomic_DNA"/>
</dbReference>
<keyword evidence="3" id="KW-1185">Reference proteome</keyword>
<dbReference type="Proteomes" id="UP000663937">
    <property type="component" value="Chromosome"/>
</dbReference>
<name>A0A8A4ZHQ3_9MICO</name>
<evidence type="ECO:0000313" key="3">
    <source>
        <dbReference type="Proteomes" id="UP000663937"/>
    </source>
</evidence>
<gene>
    <name evidence="2" type="ORF">J4E96_03210</name>
</gene>
<evidence type="ECO:0000259" key="1">
    <source>
        <dbReference type="Pfam" id="PF13400"/>
    </source>
</evidence>